<protein>
    <recommendedName>
        <fullName evidence="4">Sushi domain-containing protein</fullName>
    </recommendedName>
</protein>
<dbReference type="PROSITE" id="PS50923">
    <property type="entry name" value="SUSHI"/>
    <property type="match status" value="1"/>
</dbReference>
<proteinExistence type="predicted"/>
<keyword evidence="2" id="KW-0768">Sushi</keyword>
<keyword evidence="3" id="KW-0732">Signal</keyword>
<accession>A0ABP0FRE0</accession>
<dbReference type="SMART" id="SM00032">
    <property type="entry name" value="CCP"/>
    <property type="match status" value="1"/>
</dbReference>
<evidence type="ECO:0000256" key="2">
    <source>
        <dbReference type="PROSITE-ProRule" id="PRU00302"/>
    </source>
</evidence>
<comment type="caution">
    <text evidence="5">The sequence shown here is derived from an EMBL/GenBank/DDBJ whole genome shotgun (WGS) entry which is preliminary data.</text>
</comment>
<feature type="disulfide bond" evidence="2">
    <location>
        <begin position="30"/>
        <end position="73"/>
    </location>
</feature>
<gene>
    <name evidence="5" type="ORF">CVLEPA_LOCUS11439</name>
</gene>
<dbReference type="Proteomes" id="UP001642483">
    <property type="component" value="Unassembled WGS sequence"/>
</dbReference>
<evidence type="ECO:0000256" key="3">
    <source>
        <dbReference type="SAM" id="SignalP"/>
    </source>
</evidence>
<dbReference type="Gene3D" id="2.10.70.10">
    <property type="entry name" value="Complement Module, domain 1"/>
    <property type="match status" value="1"/>
</dbReference>
<sequence length="88" mass="9809">MKIAIFVLLVAFAATAFASVRFPRAAGATCSPPYNYYNTNYSPQKSVYNEFDRVYYTCKPGYTDQNGASSVLCYLGFWSGTWPTCLSN</sequence>
<name>A0ABP0FRE0_CLALP</name>
<feature type="disulfide bond" evidence="2">
    <location>
        <begin position="58"/>
        <end position="85"/>
    </location>
</feature>
<dbReference type="SUPFAM" id="SSF57535">
    <property type="entry name" value="Complement control module/SCR domain"/>
    <property type="match status" value="1"/>
</dbReference>
<organism evidence="5 6">
    <name type="scientific">Clavelina lepadiformis</name>
    <name type="common">Light-bulb sea squirt</name>
    <name type="synonym">Ascidia lepadiformis</name>
    <dbReference type="NCBI Taxonomy" id="159417"/>
    <lineage>
        <taxon>Eukaryota</taxon>
        <taxon>Metazoa</taxon>
        <taxon>Chordata</taxon>
        <taxon>Tunicata</taxon>
        <taxon>Ascidiacea</taxon>
        <taxon>Aplousobranchia</taxon>
        <taxon>Clavelinidae</taxon>
        <taxon>Clavelina</taxon>
    </lineage>
</organism>
<evidence type="ECO:0000259" key="4">
    <source>
        <dbReference type="PROSITE" id="PS50923"/>
    </source>
</evidence>
<dbReference type="Pfam" id="PF00084">
    <property type="entry name" value="Sushi"/>
    <property type="match status" value="1"/>
</dbReference>
<dbReference type="InterPro" id="IPR035976">
    <property type="entry name" value="Sushi/SCR/CCP_sf"/>
</dbReference>
<feature type="domain" description="Sushi" evidence="4">
    <location>
        <begin position="28"/>
        <end position="87"/>
    </location>
</feature>
<evidence type="ECO:0000256" key="1">
    <source>
        <dbReference type="ARBA" id="ARBA00023157"/>
    </source>
</evidence>
<dbReference type="EMBL" id="CAWYQH010000079">
    <property type="protein sequence ID" value="CAK8681216.1"/>
    <property type="molecule type" value="Genomic_DNA"/>
</dbReference>
<evidence type="ECO:0000313" key="6">
    <source>
        <dbReference type="Proteomes" id="UP001642483"/>
    </source>
</evidence>
<reference evidence="5 6" key="1">
    <citation type="submission" date="2024-02" db="EMBL/GenBank/DDBJ databases">
        <authorList>
            <person name="Daric V."/>
            <person name="Darras S."/>
        </authorList>
    </citation>
    <scope>NUCLEOTIDE SEQUENCE [LARGE SCALE GENOMIC DNA]</scope>
</reference>
<keyword evidence="1 2" id="KW-1015">Disulfide bond</keyword>
<feature type="chain" id="PRO_5045788772" description="Sushi domain-containing protein" evidence="3">
    <location>
        <begin position="19"/>
        <end position="88"/>
    </location>
</feature>
<feature type="signal peptide" evidence="3">
    <location>
        <begin position="1"/>
        <end position="18"/>
    </location>
</feature>
<dbReference type="InterPro" id="IPR000436">
    <property type="entry name" value="Sushi_SCR_CCP_dom"/>
</dbReference>
<keyword evidence="6" id="KW-1185">Reference proteome</keyword>
<dbReference type="CDD" id="cd00033">
    <property type="entry name" value="CCP"/>
    <property type="match status" value="1"/>
</dbReference>
<evidence type="ECO:0000313" key="5">
    <source>
        <dbReference type="EMBL" id="CAK8681216.1"/>
    </source>
</evidence>